<keyword evidence="1" id="KW-0233">DNA recombination</keyword>
<gene>
    <name evidence="3" type="ORF">GCM10010985_50020</name>
</gene>
<feature type="region of interest" description="Disordered" evidence="2">
    <location>
        <begin position="152"/>
        <end position="172"/>
    </location>
</feature>
<dbReference type="Gene3D" id="1.10.443.10">
    <property type="entry name" value="Intergrase catalytic core"/>
    <property type="match status" value="1"/>
</dbReference>
<feature type="region of interest" description="Disordered" evidence="2">
    <location>
        <begin position="62"/>
        <end position="93"/>
    </location>
</feature>
<keyword evidence="4" id="KW-1185">Reference proteome</keyword>
<comment type="caution">
    <text evidence="3">The sequence shown here is derived from an EMBL/GenBank/DDBJ whole genome shotgun (WGS) entry which is preliminary data.</text>
</comment>
<evidence type="ECO:0000256" key="2">
    <source>
        <dbReference type="SAM" id="MobiDB-lite"/>
    </source>
</evidence>
<evidence type="ECO:0000313" key="3">
    <source>
        <dbReference type="EMBL" id="GGD89395.1"/>
    </source>
</evidence>
<dbReference type="Proteomes" id="UP000597138">
    <property type="component" value="Unassembled WGS sequence"/>
</dbReference>
<dbReference type="InterPro" id="IPR013762">
    <property type="entry name" value="Integrase-like_cat_sf"/>
</dbReference>
<evidence type="ECO:0000313" key="4">
    <source>
        <dbReference type="Proteomes" id="UP000597138"/>
    </source>
</evidence>
<protein>
    <recommendedName>
        <fullName evidence="5">Integrase</fullName>
    </recommendedName>
</protein>
<reference evidence="4" key="1">
    <citation type="journal article" date="2019" name="Int. J. Syst. Evol. Microbiol.">
        <title>The Global Catalogue of Microorganisms (GCM) 10K type strain sequencing project: providing services to taxonomists for standard genome sequencing and annotation.</title>
        <authorList>
            <consortium name="The Broad Institute Genomics Platform"/>
            <consortium name="The Broad Institute Genome Sequencing Center for Infectious Disease"/>
            <person name="Wu L."/>
            <person name="Ma J."/>
        </authorList>
    </citation>
    <scope>NUCLEOTIDE SEQUENCE [LARGE SCALE GENOMIC DNA]</scope>
    <source>
        <strain evidence="4">CGMCC 1.11013</strain>
    </source>
</reference>
<dbReference type="RefSeq" id="WP_052005780.1">
    <property type="nucleotide sequence ID" value="NZ_BMEG01000010.1"/>
</dbReference>
<proteinExistence type="predicted"/>
<feature type="compositionally biased region" description="Polar residues" evidence="2">
    <location>
        <begin position="68"/>
        <end position="81"/>
    </location>
</feature>
<name>A0ABQ1S320_9BURK</name>
<accession>A0ABQ1S320</accession>
<evidence type="ECO:0000256" key="1">
    <source>
        <dbReference type="ARBA" id="ARBA00023172"/>
    </source>
</evidence>
<organism evidence="3 4">
    <name type="scientific">Caballeronia grimmiae</name>
    <dbReference type="NCBI Taxonomy" id="1071679"/>
    <lineage>
        <taxon>Bacteria</taxon>
        <taxon>Pseudomonadati</taxon>
        <taxon>Pseudomonadota</taxon>
        <taxon>Betaproteobacteria</taxon>
        <taxon>Burkholderiales</taxon>
        <taxon>Burkholderiaceae</taxon>
        <taxon>Caballeronia</taxon>
    </lineage>
</organism>
<sequence length="172" mass="18554">MQVRQALDARCDGFKGVVPEAGDEAGQWRAARAAILLMGDSGLRRAEAALARREDLRLAEVAGEGHASRSSMLRSPSQATPPHSVESKRGSSTVWTLTVIGKRRKKRTAPVSGATVAALRAHWQDRARDFHAPHEHGPLIAPQWIPATPAALKRHDAQTKKGPYTSMRSGGS</sequence>
<evidence type="ECO:0008006" key="5">
    <source>
        <dbReference type="Google" id="ProtNLM"/>
    </source>
</evidence>
<dbReference type="EMBL" id="BMEG01000010">
    <property type="protein sequence ID" value="GGD89395.1"/>
    <property type="molecule type" value="Genomic_DNA"/>
</dbReference>
<dbReference type="SUPFAM" id="SSF56349">
    <property type="entry name" value="DNA breaking-rejoining enzymes"/>
    <property type="match status" value="1"/>
</dbReference>
<dbReference type="InterPro" id="IPR011010">
    <property type="entry name" value="DNA_brk_join_enz"/>
</dbReference>